<dbReference type="PANTHER" id="PTHR24287:SF1">
    <property type="entry name" value="P450, PUTATIVE (EUROFUNG)-RELATED"/>
    <property type="match status" value="1"/>
</dbReference>
<evidence type="ECO:0000313" key="11">
    <source>
        <dbReference type="EMBL" id="THH11129.1"/>
    </source>
</evidence>
<evidence type="ECO:0000256" key="1">
    <source>
        <dbReference type="ARBA" id="ARBA00001971"/>
    </source>
</evidence>
<evidence type="ECO:0000256" key="8">
    <source>
        <dbReference type="PIRSR" id="PIRSR602401-1"/>
    </source>
</evidence>
<dbReference type="InterPro" id="IPR002401">
    <property type="entry name" value="Cyt_P450_E_grp-I"/>
</dbReference>
<dbReference type="InterPro" id="IPR017972">
    <property type="entry name" value="Cyt_P450_CS"/>
</dbReference>
<keyword evidence="3 8" id="KW-0349">Heme</keyword>
<dbReference type="AlphaFoldDB" id="A0A4S4LGY3"/>
<dbReference type="GO" id="GO:0016705">
    <property type="term" value="F:oxidoreductase activity, acting on paired donors, with incorporation or reduction of molecular oxygen"/>
    <property type="evidence" value="ECO:0007669"/>
    <property type="project" value="InterPro"/>
</dbReference>
<comment type="caution">
    <text evidence="11">The sequence shown here is derived from an EMBL/GenBank/DDBJ whole genome shotgun (WGS) entry which is preliminary data.</text>
</comment>
<keyword evidence="5 9" id="KW-0560">Oxidoreductase</keyword>
<comment type="cofactor">
    <cofactor evidence="1 8">
        <name>heme</name>
        <dbReference type="ChEBI" id="CHEBI:30413"/>
    </cofactor>
</comment>
<evidence type="ECO:0000313" key="12">
    <source>
        <dbReference type="Proteomes" id="UP000310158"/>
    </source>
</evidence>
<dbReference type="SUPFAM" id="SSF48264">
    <property type="entry name" value="Cytochrome P450"/>
    <property type="match status" value="1"/>
</dbReference>
<dbReference type="OrthoDB" id="1470350at2759"/>
<gene>
    <name evidence="11" type="ORF">EW146_g8151</name>
</gene>
<evidence type="ECO:0000256" key="7">
    <source>
        <dbReference type="ARBA" id="ARBA00023033"/>
    </source>
</evidence>
<comment type="similarity">
    <text evidence="2 9">Belongs to the cytochrome P450 family.</text>
</comment>
<keyword evidence="6 8" id="KW-0408">Iron</keyword>
<dbReference type="PRINTS" id="PR00463">
    <property type="entry name" value="EP450I"/>
</dbReference>
<feature type="binding site" description="axial binding residue" evidence="8">
    <location>
        <position position="540"/>
    </location>
    <ligand>
        <name>heme</name>
        <dbReference type="ChEBI" id="CHEBI:30413"/>
    </ligand>
    <ligandPart>
        <name>Fe</name>
        <dbReference type="ChEBI" id="CHEBI:18248"/>
    </ligandPart>
</feature>
<sequence length="609" mass="69865">MRHSWHEQIDELLHPPPYHRWNVEVLINFDSGSTNSEHAARGIAAQGSPDQLLYVARTLLVPQVLLLAALHLVHYSPGVYLRVFLHIAAVPVFSVLQTWYTSLVSQRAAASLGAVPIPCVRGKWPGNLDIAYNLVRSMKRDYIMQYMADLFDEYGCETINTRILWSDQIITINELNIKFMLTGAGFEWFHKGYYWQERFERFLGNGIFNRDHGEWQTHRQIARPWFAKDRISDLDLFDRHASTTMTYMSTFSNVEEAFDVQDLFARFTLDTASEFLFGKCLNTLEGALPIAGKAKTGPKGSAIDDEFGTFAWAFEDVQVKISTRTRIGKMWPIFELFKDKTTESNAVVQDWIKPLVEKALEEKDEDSKLGGRKDEDKTFLSHLADSTNDTELIRFQVLNMLLAGRDTTAALLSFVVYLFCVHPDVMDELRHEIINEYGINVRAVLNETLRLFPSVPMNIRLSDDNPHAFPGSPSGDTPKYYIPPGTQILYNTLLVQRKHNLWGNDADHFKPSRWLDPEHIKKVTSNPFMFIPFHAGPRICLGQNFAYNEMSFFLIRLLQNFSRFELAGDAQPEDSKPPARWKNGKGRQAYEQVWPSNSVTSYIKGIDYE</sequence>
<evidence type="ECO:0000256" key="9">
    <source>
        <dbReference type="RuleBase" id="RU000461"/>
    </source>
</evidence>
<dbReference type="GO" id="GO:0004497">
    <property type="term" value="F:monooxygenase activity"/>
    <property type="evidence" value="ECO:0007669"/>
    <property type="project" value="UniProtKB-KW"/>
</dbReference>
<evidence type="ECO:0000256" key="2">
    <source>
        <dbReference type="ARBA" id="ARBA00010617"/>
    </source>
</evidence>
<dbReference type="EMBL" id="SGPL01000531">
    <property type="protein sequence ID" value="THH11129.1"/>
    <property type="molecule type" value="Genomic_DNA"/>
</dbReference>
<dbReference type="GO" id="GO:0005506">
    <property type="term" value="F:iron ion binding"/>
    <property type="evidence" value="ECO:0007669"/>
    <property type="project" value="InterPro"/>
</dbReference>
<evidence type="ECO:0000256" key="4">
    <source>
        <dbReference type="ARBA" id="ARBA00022723"/>
    </source>
</evidence>
<dbReference type="PANTHER" id="PTHR24287">
    <property type="entry name" value="P450, PUTATIVE (EUROFUNG)-RELATED"/>
    <property type="match status" value="1"/>
</dbReference>
<dbReference type="GO" id="GO:0020037">
    <property type="term" value="F:heme binding"/>
    <property type="evidence" value="ECO:0007669"/>
    <property type="project" value="InterPro"/>
</dbReference>
<organism evidence="11 12">
    <name type="scientific">Bondarzewia mesenterica</name>
    <dbReference type="NCBI Taxonomy" id="1095465"/>
    <lineage>
        <taxon>Eukaryota</taxon>
        <taxon>Fungi</taxon>
        <taxon>Dikarya</taxon>
        <taxon>Basidiomycota</taxon>
        <taxon>Agaricomycotina</taxon>
        <taxon>Agaricomycetes</taxon>
        <taxon>Russulales</taxon>
        <taxon>Bondarzewiaceae</taxon>
        <taxon>Bondarzewia</taxon>
    </lineage>
</organism>
<keyword evidence="7 9" id="KW-0503">Monooxygenase</keyword>
<reference evidence="11 12" key="1">
    <citation type="submission" date="2019-02" db="EMBL/GenBank/DDBJ databases">
        <title>Genome sequencing of the rare red list fungi Bondarzewia mesenterica.</title>
        <authorList>
            <person name="Buettner E."/>
            <person name="Kellner H."/>
        </authorList>
    </citation>
    <scope>NUCLEOTIDE SEQUENCE [LARGE SCALE GENOMIC DNA]</scope>
    <source>
        <strain evidence="11 12">DSM 108281</strain>
    </source>
</reference>
<evidence type="ECO:0000256" key="10">
    <source>
        <dbReference type="SAM" id="MobiDB-lite"/>
    </source>
</evidence>
<evidence type="ECO:0000256" key="3">
    <source>
        <dbReference type="ARBA" id="ARBA00022617"/>
    </source>
</evidence>
<keyword evidence="4 8" id="KW-0479">Metal-binding</keyword>
<dbReference type="PRINTS" id="PR00385">
    <property type="entry name" value="P450"/>
</dbReference>
<evidence type="ECO:0000256" key="5">
    <source>
        <dbReference type="ARBA" id="ARBA00023002"/>
    </source>
</evidence>
<dbReference type="InterPro" id="IPR001128">
    <property type="entry name" value="Cyt_P450"/>
</dbReference>
<dbReference type="Proteomes" id="UP000310158">
    <property type="component" value="Unassembled WGS sequence"/>
</dbReference>
<evidence type="ECO:0008006" key="13">
    <source>
        <dbReference type="Google" id="ProtNLM"/>
    </source>
</evidence>
<keyword evidence="12" id="KW-1185">Reference proteome</keyword>
<dbReference type="InterPro" id="IPR047146">
    <property type="entry name" value="Cyt_P450_E_CYP52_fungi"/>
</dbReference>
<name>A0A4S4LGY3_9AGAM</name>
<dbReference type="Pfam" id="PF00067">
    <property type="entry name" value="p450"/>
    <property type="match status" value="1"/>
</dbReference>
<protein>
    <recommendedName>
        <fullName evidence="13">Cytochrome P450</fullName>
    </recommendedName>
</protein>
<dbReference type="PROSITE" id="PS00086">
    <property type="entry name" value="CYTOCHROME_P450"/>
    <property type="match status" value="1"/>
</dbReference>
<feature type="region of interest" description="Disordered" evidence="10">
    <location>
        <begin position="568"/>
        <end position="588"/>
    </location>
</feature>
<evidence type="ECO:0000256" key="6">
    <source>
        <dbReference type="ARBA" id="ARBA00023004"/>
    </source>
</evidence>
<dbReference type="Gene3D" id="1.10.630.10">
    <property type="entry name" value="Cytochrome P450"/>
    <property type="match status" value="1"/>
</dbReference>
<proteinExistence type="inferred from homology"/>
<accession>A0A4S4LGY3</accession>
<dbReference type="InterPro" id="IPR036396">
    <property type="entry name" value="Cyt_P450_sf"/>
</dbReference>